<dbReference type="PANTHER" id="PTHR46524:SF7">
    <property type="entry name" value="CW-TYPE ZINC FINGER"/>
    <property type="match status" value="1"/>
</dbReference>
<comment type="caution">
    <text evidence="6">The sequence shown here is derived from an EMBL/GenBank/DDBJ whole genome shotgun (WGS) entry which is preliminary data.</text>
</comment>
<evidence type="ECO:0000313" key="6">
    <source>
        <dbReference type="EMBL" id="KAK1445008.1"/>
    </source>
</evidence>
<dbReference type="AlphaFoldDB" id="A0AAD8PGT9"/>
<dbReference type="InterPro" id="IPR055300">
    <property type="entry name" value="CWZF3/5/7"/>
</dbReference>
<feature type="compositionally biased region" description="Acidic residues" evidence="4">
    <location>
        <begin position="658"/>
        <end position="667"/>
    </location>
</feature>
<feature type="region of interest" description="Disordered" evidence="4">
    <location>
        <begin position="537"/>
        <end position="562"/>
    </location>
</feature>
<keyword evidence="2" id="KW-0863">Zinc-finger</keyword>
<dbReference type="Proteomes" id="UP001230268">
    <property type="component" value="Unassembled WGS sequence"/>
</dbReference>
<feature type="compositionally biased region" description="Low complexity" evidence="4">
    <location>
        <begin position="145"/>
        <end position="155"/>
    </location>
</feature>
<dbReference type="InterPro" id="IPR011124">
    <property type="entry name" value="Znf_CW"/>
</dbReference>
<reference evidence="6" key="1">
    <citation type="submission" date="2023-08" db="EMBL/GenBank/DDBJ databases">
        <title>Draft sequence of the Babesia gibsoni genome.</title>
        <authorList>
            <person name="Yamagishi J.Y."/>
            <person name="Xuan X.X."/>
        </authorList>
    </citation>
    <scope>NUCLEOTIDE SEQUENCE</scope>
    <source>
        <strain evidence="6">Azabu</strain>
    </source>
</reference>
<keyword evidence="1" id="KW-0479">Metal-binding</keyword>
<dbReference type="PROSITE" id="PS51050">
    <property type="entry name" value="ZF_CW"/>
    <property type="match status" value="1"/>
</dbReference>
<evidence type="ECO:0000259" key="5">
    <source>
        <dbReference type="PROSITE" id="PS51050"/>
    </source>
</evidence>
<evidence type="ECO:0000256" key="3">
    <source>
        <dbReference type="ARBA" id="ARBA00022833"/>
    </source>
</evidence>
<dbReference type="Gene3D" id="3.30.40.100">
    <property type="match status" value="1"/>
</dbReference>
<evidence type="ECO:0000256" key="1">
    <source>
        <dbReference type="ARBA" id="ARBA00022723"/>
    </source>
</evidence>
<evidence type="ECO:0000256" key="2">
    <source>
        <dbReference type="ARBA" id="ARBA00022771"/>
    </source>
</evidence>
<evidence type="ECO:0000313" key="7">
    <source>
        <dbReference type="Proteomes" id="UP001230268"/>
    </source>
</evidence>
<feature type="region of interest" description="Disordered" evidence="4">
    <location>
        <begin position="440"/>
        <end position="467"/>
    </location>
</feature>
<dbReference type="EMBL" id="JAVEPI010000001">
    <property type="protein sequence ID" value="KAK1445008.1"/>
    <property type="molecule type" value="Genomic_DNA"/>
</dbReference>
<dbReference type="Pfam" id="PF07496">
    <property type="entry name" value="zf-CW"/>
    <property type="match status" value="1"/>
</dbReference>
<protein>
    <recommendedName>
        <fullName evidence="5">CW-type domain-containing protein</fullName>
    </recommendedName>
</protein>
<organism evidence="6 7">
    <name type="scientific">Babesia gibsoni</name>
    <dbReference type="NCBI Taxonomy" id="33632"/>
    <lineage>
        <taxon>Eukaryota</taxon>
        <taxon>Sar</taxon>
        <taxon>Alveolata</taxon>
        <taxon>Apicomplexa</taxon>
        <taxon>Aconoidasida</taxon>
        <taxon>Piroplasmida</taxon>
        <taxon>Babesiidae</taxon>
        <taxon>Babesia</taxon>
    </lineage>
</organism>
<proteinExistence type="predicted"/>
<feature type="region of interest" description="Disordered" evidence="4">
    <location>
        <begin position="647"/>
        <end position="667"/>
    </location>
</feature>
<sequence length="792" mass="88536">MNLEKLAQHIPSGELSEDHLGASDFFNLAKRFNVPININEAEHVDTSIASYLASVAIPTMEANVDHVSPLMEEIPLNLRETTDYQTSDGYPYVLDSAAMFSDPLLMTPIPDQIIPVEEENLKSSEDMMVYGPTPLQMRALQKVGASGKARSAGKANRNNKKSNKLPREVIEPPVTTVENWAQCESCKKWRRLPLSVDTEKLPDLWVCSLNIWDPLHNNCDVPEETVTELNHSEHFDTNSLAPLAPSHDLGHLPVSEPRNVSIHLPVQEHMIKQKKARLPKLSLPIRPVTTPSTGKTQLEKLMDHEVVELLLADNGDHPLRDRLTLNSLDRASLLATELPHDVLLLGNVPLKKRLKENENFINGAGYLINPDEDLLKDDPSFKDDGTLSIGIARKTQWGIRDQDASTVDSMESLYPGVEPVFRSTLAELFPKLARQLPAYKPLDAPNPSQLAIKREQPSTKGRKAQQNEALSAMNRYDLMDVLSLFTSTQMKSEAEVPRKHCQLEEKISASTLPLDSFLKPLSMLALPLPYVNASDHVTEDESEDYQPPLSPEDLKTDSPVDNDFSSGNVISVALKNESRRRVPVYTTPVKIQADLYNDKEITKMREEYVRRSVGKSYFKKLKTEHPDIDYPAPDCKRLSRRIATRYAQEDPSRMIQEDTQDDTQDEMSLDNSYDMGPALAYTAALQAAAIPEGIGLNGHDTASPYHRDVESLFGIDMSQAIDLLNSPIALDSNLPHMRNGTEATHRQGVVCGLAKQVAVRSKRANKKSNKSEILGQEINMDIYKNPRLLTEV</sequence>
<feature type="domain" description="CW-type" evidence="5">
    <location>
        <begin position="174"/>
        <end position="227"/>
    </location>
</feature>
<name>A0AAD8PGT9_BABGI</name>
<keyword evidence="3" id="KW-0862">Zinc</keyword>
<evidence type="ECO:0000256" key="4">
    <source>
        <dbReference type="SAM" id="MobiDB-lite"/>
    </source>
</evidence>
<dbReference type="GO" id="GO:0008270">
    <property type="term" value="F:zinc ion binding"/>
    <property type="evidence" value="ECO:0007669"/>
    <property type="project" value="UniProtKB-KW"/>
</dbReference>
<feature type="region of interest" description="Disordered" evidence="4">
    <location>
        <begin position="145"/>
        <end position="168"/>
    </location>
</feature>
<gene>
    <name evidence="6" type="ORF">BgAZ_109140</name>
</gene>
<dbReference type="PANTHER" id="PTHR46524">
    <property type="entry name" value="CW-TYPE ZINC FINGER"/>
    <property type="match status" value="1"/>
</dbReference>
<keyword evidence="7" id="KW-1185">Reference proteome</keyword>
<feature type="compositionally biased region" description="Basic and acidic residues" evidence="4">
    <location>
        <begin position="647"/>
        <end position="656"/>
    </location>
</feature>
<accession>A0AAD8PGT9</accession>